<organism evidence="1 2">
    <name type="scientific">Pseudomonas mosselii</name>
    <dbReference type="NCBI Taxonomy" id="78327"/>
    <lineage>
        <taxon>Bacteria</taxon>
        <taxon>Pseudomonadati</taxon>
        <taxon>Pseudomonadota</taxon>
        <taxon>Gammaproteobacteria</taxon>
        <taxon>Pseudomonadales</taxon>
        <taxon>Pseudomonadaceae</taxon>
        <taxon>Pseudomonas</taxon>
    </lineage>
</organism>
<evidence type="ECO:0000313" key="2">
    <source>
        <dbReference type="Proteomes" id="UP000309819"/>
    </source>
</evidence>
<keyword evidence="2" id="KW-1185">Reference proteome</keyword>
<evidence type="ECO:0008006" key="3">
    <source>
        <dbReference type="Google" id="ProtNLM"/>
    </source>
</evidence>
<protein>
    <recommendedName>
        <fullName evidence="3">Type II toxin-antitoxin system YafO family toxin</fullName>
    </recommendedName>
</protein>
<dbReference type="Pfam" id="PF13957">
    <property type="entry name" value="YafO_toxin"/>
    <property type="match status" value="1"/>
</dbReference>
<gene>
    <name evidence="1" type="ORF">FEM01_19000</name>
</gene>
<accession>A0A5R8YRQ1</accession>
<dbReference type="Proteomes" id="UP000309819">
    <property type="component" value="Unassembled WGS sequence"/>
</dbReference>
<comment type="caution">
    <text evidence="1">The sequence shown here is derived from an EMBL/GenBank/DDBJ whole genome shotgun (WGS) entry which is preliminary data.</text>
</comment>
<evidence type="ECO:0000313" key="1">
    <source>
        <dbReference type="EMBL" id="TLP56073.1"/>
    </source>
</evidence>
<sequence>MPVQVEIHPDLRADIQSALANYPFTIDQLKADFAACMESGGLKIPSYMGCDQPYHEPAAARSGQLRHIHIALPPQTFKEKVCQAYRKCDKSLPHLDAALVYVQGELYEDRYMILAFFAPNAHDKAKVDAVMTRLGVLAKKFRDQN</sequence>
<dbReference type="OrthoDB" id="6195342at2"/>
<dbReference type="InterPro" id="IPR020353">
    <property type="entry name" value="Toxin_YafO"/>
</dbReference>
<dbReference type="RefSeq" id="WP_138221016.1">
    <property type="nucleotide sequence ID" value="NZ_VAUO01000010.1"/>
</dbReference>
<reference evidence="1 2" key="1">
    <citation type="submission" date="2019-05" db="EMBL/GenBank/DDBJ databases">
        <title>Pseudomonas sp. SC006 isolated from lettuce that can produce HBGAs.</title>
        <authorList>
            <person name="Wang D."/>
            <person name="Liao N."/>
            <person name="Liu D."/>
            <person name="Zhang Z."/>
            <person name="Zou S."/>
        </authorList>
    </citation>
    <scope>NUCLEOTIDE SEQUENCE [LARGE SCALE GENOMIC DNA]</scope>
    <source>
        <strain evidence="1 2">SC006</strain>
    </source>
</reference>
<name>A0A5R8YRQ1_9PSED</name>
<dbReference type="EMBL" id="VAUO01000010">
    <property type="protein sequence ID" value="TLP56073.1"/>
    <property type="molecule type" value="Genomic_DNA"/>
</dbReference>
<dbReference type="AlphaFoldDB" id="A0A5R8YRQ1"/>
<proteinExistence type="predicted"/>